<dbReference type="PANTHER" id="PTHR28620">
    <property type="entry name" value="CENTROMERE PROTEIN V"/>
    <property type="match status" value="1"/>
</dbReference>
<keyword evidence="3" id="KW-0862">Zinc</keyword>
<dbReference type="PROSITE" id="PS51891">
    <property type="entry name" value="CENP_V_GFA"/>
    <property type="match status" value="1"/>
</dbReference>
<dbReference type="GO" id="GO:0046872">
    <property type="term" value="F:metal ion binding"/>
    <property type="evidence" value="ECO:0007669"/>
    <property type="project" value="UniProtKB-KW"/>
</dbReference>
<sequence>MSHQGSCHCGKIAFEFDGEVGKAIECNCSLCSRRGYLLTFVPSANFTLKTDAENLSTYRFNKEVIAHHFCATCGCAPFGEGADPQGNKMFAVNLRCVEGIDPAGLSVQKVDGRSR</sequence>
<dbReference type="InterPro" id="IPR011057">
    <property type="entry name" value="Mss4-like_sf"/>
</dbReference>
<gene>
    <name evidence="5" type="ORF">OD750_013665</name>
</gene>
<dbReference type="Proteomes" id="UP001139971">
    <property type="component" value="Unassembled WGS sequence"/>
</dbReference>
<dbReference type="AlphaFoldDB" id="A0A9X3YLR6"/>
<protein>
    <submittedName>
        <fullName evidence="5">GFA family protein</fullName>
    </submittedName>
</protein>
<dbReference type="SUPFAM" id="SSF51316">
    <property type="entry name" value="Mss4-like"/>
    <property type="match status" value="1"/>
</dbReference>
<dbReference type="InterPro" id="IPR006913">
    <property type="entry name" value="CENP-V/GFA"/>
</dbReference>
<dbReference type="GO" id="GO:0016846">
    <property type="term" value="F:carbon-sulfur lyase activity"/>
    <property type="evidence" value="ECO:0007669"/>
    <property type="project" value="InterPro"/>
</dbReference>
<evidence type="ECO:0000256" key="3">
    <source>
        <dbReference type="ARBA" id="ARBA00022833"/>
    </source>
</evidence>
<evidence type="ECO:0000256" key="2">
    <source>
        <dbReference type="ARBA" id="ARBA00022723"/>
    </source>
</evidence>
<name>A0A9X3YLR6_9GAMM</name>
<dbReference type="PANTHER" id="PTHR28620:SF1">
    <property type="entry name" value="CENP-V_GFA DOMAIN-CONTAINING PROTEIN"/>
    <property type="match status" value="1"/>
</dbReference>
<keyword evidence="2" id="KW-0479">Metal-binding</keyword>
<dbReference type="RefSeq" id="WP_263545791.1">
    <property type="nucleotide sequence ID" value="NZ_JAOVZO020000017.1"/>
</dbReference>
<dbReference type="Pfam" id="PF04828">
    <property type="entry name" value="GFA"/>
    <property type="match status" value="1"/>
</dbReference>
<evidence type="ECO:0000313" key="6">
    <source>
        <dbReference type="Proteomes" id="UP001139971"/>
    </source>
</evidence>
<dbReference type="Gene3D" id="2.170.150.70">
    <property type="match status" value="1"/>
</dbReference>
<keyword evidence="6" id="KW-1185">Reference proteome</keyword>
<evidence type="ECO:0000256" key="1">
    <source>
        <dbReference type="ARBA" id="ARBA00005495"/>
    </source>
</evidence>
<organism evidence="5 6">
    <name type="scientific">Tahibacter soli</name>
    <dbReference type="NCBI Taxonomy" id="2983605"/>
    <lineage>
        <taxon>Bacteria</taxon>
        <taxon>Pseudomonadati</taxon>
        <taxon>Pseudomonadota</taxon>
        <taxon>Gammaproteobacteria</taxon>
        <taxon>Lysobacterales</taxon>
        <taxon>Rhodanobacteraceae</taxon>
        <taxon>Tahibacter</taxon>
    </lineage>
</organism>
<proteinExistence type="inferred from homology"/>
<evidence type="ECO:0000313" key="5">
    <source>
        <dbReference type="EMBL" id="MDC8013585.1"/>
    </source>
</evidence>
<accession>A0A9X3YLR6</accession>
<evidence type="ECO:0000259" key="4">
    <source>
        <dbReference type="PROSITE" id="PS51891"/>
    </source>
</evidence>
<feature type="domain" description="CENP-V/GFA" evidence="4">
    <location>
        <begin position="3"/>
        <end position="115"/>
    </location>
</feature>
<dbReference type="InterPro" id="IPR052355">
    <property type="entry name" value="CENP-V-like"/>
</dbReference>
<comment type="caution">
    <text evidence="5">The sequence shown here is derived from an EMBL/GenBank/DDBJ whole genome shotgun (WGS) entry which is preliminary data.</text>
</comment>
<reference evidence="5" key="1">
    <citation type="submission" date="2023-02" db="EMBL/GenBank/DDBJ databases">
        <title>Tahibacter soli sp. nov. isolated from soil.</title>
        <authorList>
            <person name="Baek J.H."/>
            <person name="Lee J.K."/>
            <person name="Choi D.G."/>
            <person name="Jeon C.O."/>
        </authorList>
    </citation>
    <scope>NUCLEOTIDE SEQUENCE</scope>
    <source>
        <strain evidence="5">BL</strain>
    </source>
</reference>
<comment type="similarity">
    <text evidence="1">Belongs to the Gfa family.</text>
</comment>
<dbReference type="EMBL" id="JAOVZO020000017">
    <property type="protein sequence ID" value="MDC8013585.1"/>
    <property type="molecule type" value="Genomic_DNA"/>
</dbReference>